<dbReference type="CDD" id="cd06550">
    <property type="entry name" value="TM_ABC_iron-siderophores_like"/>
    <property type="match status" value="1"/>
</dbReference>
<evidence type="ECO:0000256" key="3">
    <source>
        <dbReference type="ARBA" id="ARBA00022448"/>
    </source>
</evidence>
<evidence type="ECO:0000256" key="4">
    <source>
        <dbReference type="ARBA" id="ARBA00022475"/>
    </source>
</evidence>
<keyword evidence="7 8" id="KW-0472">Membrane</keyword>
<evidence type="ECO:0000256" key="5">
    <source>
        <dbReference type="ARBA" id="ARBA00022692"/>
    </source>
</evidence>
<name>A0A142EM23_9BACT</name>
<evidence type="ECO:0000256" key="6">
    <source>
        <dbReference type="ARBA" id="ARBA00022989"/>
    </source>
</evidence>
<evidence type="ECO:0000256" key="8">
    <source>
        <dbReference type="SAM" id="Phobius"/>
    </source>
</evidence>
<dbReference type="EMBL" id="CP012836">
    <property type="protein sequence ID" value="AMQ56178.1"/>
    <property type="molecule type" value="Genomic_DNA"/>
</dbReference>
<feature type="transmembrane region" description="Helical" evidence="8">
    <location>
        <begin position="241"/>
        <end position="263"/>
    </location>
</feature>
<dbReference type="PANTHER" id="PTHR30472:SF41">
    <property type="entry name" value="TRANSPORT SYSTEM PERMEASE PROTEIN"/>
    <property type="match status" value="1"/>
</dbReference>
<dbReference type="PATRIC" id="fig|1727163.4.peg.1475"/>
<evidence type="ECO:0000256" key="2">
    <source>
        <dbReference type="ARBA" id="ARBA00007935"/>
    </source>
</evidence>
<feature type="transmembrane region" description="Helical" evidence="8">
    <location>
        <begin position="90"/>
        <end position="116"/>
    </location>
</feature>
<dbReference type="AlphaFoldDB" id="A0A142EM23"/>
<protein>
    <submittedName>
        <fullName evidence="9">Iron ABC transporter</fullName>
    </submittedName>
</protein>
<keyword evidence="5 8" id="KW-0812">Transmembrane</keyword>
<keyword evidence="3" id="KW-0813">Transport</keyword>
<feature type="transmembrane region" description="Helical" evidence="8">
    <location>
        <begin position="151"/>
        <end position="173"/>
    </location>
</feature>
<feature type="transmembrane region" description="Helical" evidence="8">
    <location>
        <begin position="193"/>
        <end position="214"/>
    </location>
</feature>
<comment type="subcellular location">
    <subcellularLocation>
        <location evidence="1">Cell membrane</location>
        <topology evidence="1">Multi-pass membrane protein</topology>
    </subcellularLocation>
</comment>
<dbReference type="SUPFAM" id="SSF81345">
    <property type="entry name" value="ABC transporter involved in vitamin B12 uptake, BtuC"/>
    <property type="match status" value="1"/>
</dbReference>
<accession>A0A142EM23</accession>
<reference evidence="10" key="1">
    <citation type="submission" date="2015-09" db="EMBL/GenBank/DDBJ databases">
        <title>Complete sequence of Algoriphagus sp. M8-2.</title>
        <authorList>
            <person name="Shintani M."/>
        </authorList>
    </citation>
    <scope>NUCLEOTIDE SEQUENCE [LARGE SCALE GENOMIC DNA]</scope>
    <source>
        <strain evidence="10">M8-2</strain>
    </source>
</reference>
<keyword evidence="10" id="KW-1185">Reference proteome</keyword>
<organism evidence="9 10">
    <name type="scientific">Algoriphagus sanaruensis</name>
    <dbReference type="NCBI Taxonomy" id="1727163"/>
    <lineage>
        <taxon>Bacteria</taxon>
        <taxon>Pseudomonadati</taxon>
        <taxon>Bacteroidota</taxon>
        <taxon>Cytophagia</taxon>
        <taxon>Cytophagales</taxon>
        <taxon>Cyclobacteriaceae</taxon>
        <taxon>Algoriphagus</taxon>
    </lineage>
</organism>
<sequence length="339" mass="35473">MTLRTYLFPITILLLGLSFLLNLSMGSVWIPFGEIVGGLVSGDWTKTSWEQIILNYRLPKALVAIFAGIGLSLSGLQMQTFFRNPLAGPFVLGISSGAGLGVAILMLAGSALGFVLSGISSWAIATAGILGAGLVLSGVSLVAWRVKDSMTLLIVGLMFGSAVSAVVSVLSFFSGAEALKLYTVWSMGSLGALGWSQVWILGVLIGLGSLPVFLSIKSYNALLLGENYARSMGIRTGQMRWVMILSTGILAGGITAFCGPIAFLGIAVPHLARMVWKSSDHRILFPGSALIGAILLLLCDAVGQLPGLASTLPINAVTSLVGAPIVIALILRKNFSKDF</sequence>
<dbReference type="STRING" id="1727163.AO498_07110"/>
<dbReference type="GO" id="GO:0005886">
    <property type="term" value="C:plasma membrane"/>
    <property type="evidence" value="ECO:0007669"/>
    <property type="project" value="UniProtKB-SubCell"/>
</dbReference>
<evidence type="ECO:0000256" key="7">
    <source>
        <dbReference type="ARBA" id="ARBA00023136"/>
    </source>
</evidence>
<dbReference type="PANTHER" id="PTHR30472">
    <property type="entry name" value="FERRIC ENTEROBACTIN TRANSPORT SYSTEM PERMEASE PROTEIN"/>
    <property type="match status" value="1"/>
</dbReference>
<dbReference type="GO" id="GO:0022857">
    <property type="term" value="F:transmembrane transporter activity"/>
    <property type="evidence" value="ECO:0007669"/>
    <property type="project" value="InterPro"/>
</dbReference>
<feature type="transmembrane region" description="Helical" evidence="8">
    <location>
        <begin position="314"/>
        <end position="331"/>
    </location>
</feature>
<proteinExistence type="inferred from homology"/>
<dbReference type="Proteomes" id="UP000073816">
    <property type="component" value="Chromosome"/>
</dbReference>
<feature type="transmembrane region" description="Helical" evidence="8">
    <location>
        <begin position="122"/>
        <end position="144"/>
    </location>
</feature>
<feature type="transmembrane region" description="Helical" evidence="8">
    <location>
        <begin position="283"/>
        <end position="302"/>
    </location>
</feature>
<keyword evidence="4" id="KW-1003">Cell membrane</keyword>
<comment type="similarity">
    <text evidence="2">Belongs to the binding-protein-dependent transport system permease family. FecCD subfamily.</text>
</comment>
<keyword evidence="6 8" id="KW-1133">Transmembrane helix</keyword>
<dbReference type="Gene3D" id="1.10.3470.10">
    <property type="entry name" value="ABC transporter involved in vitamin B12 uptake, BtuC"/>
    <property type="match status" value="1"/>
</dbReference>
<dbReference type="InterPro" id="IPR000522">
    <property type="entry name" value="ABC_transptr_permease_BtuC"/>
</dbReference>
<dbReference type="RefSeq" id="WP_067545243.1">
    <property type="nucleotide sequence ID" value="NZ_CP012836.1"/>
</dbReference>
<dbReference type="GO" id="GO:0033214">
    <property type="term" value="P:siderophore-iron import into cell"/>
    <property type="evidence" value="ECO:0007669"/>
    <property type="project" value="TreeGrafter"/>
</dbReference>
<reference evidence="9 10" key="2">
    <citation type="journal article" date="2016" name="Genome Announc.">
        <title>Complete Genome Sequence of Algoriphagus sp. Strain M8-2, Isolated from a Brackish Lake.</title>
        <authorList>
            <person name="Muraguchi Y."/>
            <person name="Kushimoto K."/>
            <person name="Ohtsubo Y."/>
            <person name="Suzuki T."/>
            <person name="Dohra H."/>
            <person name="Kimbara K."/>
            <person name="Shintani M."/>
        </authorList>
    </citation>
    <scope>NUCLEOTIDE SEQUENCE [LARGE SCALE GENOMIC DNA]</scope>
    <source>
        <strain evidence="9 10">M8-2</strain>
    </source>
</reference>
<gene>
    <name evidence="9" type="ORF">AO498_07110</name>
</gene>
<dbReference type="KEGG" id="alm:AO498_07110"/>
<dbReference type="Pfam" id="PF01032">
    <property type="entry name" value="FecCD"/>
    <property type="match status" value="1"/>
</dbReference>
<feature type="transmembrane region" description="Helical" evidence="8">
    <location>
        <begin position="61"/>
        <end position="78"/>
    </location>
</feature>
<evidence type="ECO:0000256" key="1">
    <source>
        <dbReference type="ARBA" id="ARBA00004651"/>
    </source>
</evidence>
<evidence type="ECO:0000313" key="9">
    <source>
        <dbReference type="EMBL" id="AMQ56178.1"/>
    </source>
</evidence>
<dbReference type="InterPro" id="IPR037294">
    <property type="entry name" value="ABC_BtuC-like"/>
</dbReference>
<evidence type="ECO:0000313" key="10">
    <source>
        <dbReference type="Proteomes" id="UP000073816"/>
    </source>
</evidence>
<dbReference type="OrthoDB" id="9811721at2"/>